<dbReference type="AlphaFoldDB" id="A0A212RZD7"/>
<organism evidence="3 4">
    <name type="scientific">Rhodoblastus acidophilus</name>
    <name type="common">Rhodopseudomonas acidophila</name>
    <dbReference type="NCBI Taxonomy" id="1074"/>
    <lineage>
        <taxon>Bacteria</taxon>
        <taxon>Pseudomonadati</taxon>
        <taxon>Pseudomonadota</taxon>
        <taxon>Alphaproteobacteria</taxon>
        <taxon>Hyphomicrobiales</taxon>
        <taxon>Rhodoblastaceae</taxon>
        <taxon>Rhodoblastus</taxon>
    </lineage>
</organism>
<dbReference type="InterPro" id="IPR028250">
    <property type="entry name" value="DsbDN"/>
</dbReference>
<proteinExistence type="predicted"/>
<accession>A0A212RZD7</accession>
<feature type="signal peptide" evidence="1">
    <location>
        <begin position="1"/>
        <end position="19"/>
    </location>
</feature>
<feature type="domain" description="Thiol:disulfide interchange protein DsbD N-terminal" evidence="2">
    <location>
        <begin position="40"/>
        <end position="140"/>
    </location>
</feature>
<evidence type="ECO:0000256" key="1">
    <source>
        <dbReference type="SAM" id="SignalP"/>
    </source>
</evidence>
<reference evidence="4" key="1">
    <citation type="submission" date="2017-06" db="EMBL/GenBank/DDBJ databases">
        <authorList>
            <person name="Varghese N."/>
            <person name="Submissions S."/>
        </authorList>
    </citation>
    <scope>NUCLEOTIDE SEQUENCE [LARGE SCALE GENOMIC DNA]</scope>
    <source>
        <strain evidence="4">DSM 137</strain>
    </source>
</reference>
<dbReference type="Proteomes" id="UP000198418">
    <property type="component" value="Unassembled WGS sequence"/>
</dbReference>
<keyword evidence="4" id="KW-1185">Reference proteome</keyword>
<dbReference type="RefSeq" id="WP_158255310.1">
    <property type="nucleotide sequence ID" value="NZ_FYDG01000009.1"/>
</dbReference>
<gene>
    <name evidence="3" type="ORF">SAMN06265338_10931</name>
</gene>
<name>A0A212RZD7_RHOAC</name>
<sequence length="251" mass="26401">MLFVLIVSALATLIAPAGAAPGTGARAQLIEGGGAAAGRFAGLRIQLPADAITYWRDPGDAGVAPSFDFSKSENLGSAEVLFPAPARFDEAGAQIIGYRREVVLPLRVTARDPSRPIALAVAVDYALCANICIPARADLRLDLPPQAEAAPGFAAAMARVPRRVAAEEAAALARLSRAPDRDGKPQWLLRLTTPAPDVFAEPPAGFHVESRKTPEGFLLTLDERPAPDALPPALRITVAGEAPFEFSQELK</sequence>
<dbReference type="OrthoDB" id="9811036at2"/>
<dbReference type="EMBL" id="FYDG01000009">
    <property type="protein sequence ID" value="SNB77996.1"/>
    <property type="molecule type" value="Genomic_DNA"/>
</dbReference>
<dbReference type="Pfam" id="PF11412">
    <property type="entry name" value="DsbD_N"/>
    <property type="match status" value="1"/>
</dbReference>
<protein>
    <submittedName>
        <fullName evidence="3">Disulphide bond corrector protein DsbC</fullName>
    </submittedName>
</protein>
<feature type="chain" id="PRO_5013210956" evidence="1">
    <location>
        <begin position="20"/>
        <end position="251"/>
    </location>
</feature>
<evidence type="ECO:0000313" key="4">
    <source>
        <dbReference type="Proteomes" id="UP000198418"/>
    </source>
</evidence>
<evidence type="ECO:0000259" key="2">
    <source>
        <dbReference type="Pfam" id="PF11412"/>
    </source>
</evidence>
<evidence type="ECO:0000313" key="3">
    <source>
        <dbReference type="EMBL" id="SNB77996.1"/>
    </source>
</evidence>
<keyword evidence="1" id="KW-0732">Signal</keyword>